<feature type="transmembrane region" description="Helical" evidence="1">
    <location>
        <begin position="270"/>
        <end position="291"/>
    </location>
</feature>
<proteinExistence type="predicted"/>
<feature type="transmembrane region" description="Helical" evidence="1">
    <location>
        <begin position="106"/>
        <end position="123"/>
    </location>
</feature>
<feature type="transmembrane region" description="Helical" evidence="1">
    <location>
        <begin position="37"/>
        <end position="56"/>
    </location>
</feature>
<accession>A0A916VHZ6</accession>
<keyword evidence="1" id="KW-0472">Membrane</keyword>
<evidence type="ECO:0000313" key="2">
    <source>
        <dbReference type="EMBL" id="GFZ26803.1"/>
    </source>
</evidence>
<feature type="transmembrane region" description="Helical" evidence="1">
    <location>
        <begin position="453"/>
        <end position="473"/>
    </location>
</feature>
<protein>
    <recommendedName>
        <fullName evidence="4">O-antigen ligase family protein</fullName>
    </recommendedName>
</protein>
<feature type="transmembrane region" description="Helical" evidence="1">
    <location>
        <begin position="7"/>
        <end position="25"/>
    </location>
</feature>
<dbReference type="Pfam" id="PF13425">
    <property type="entry name" value="O-antigen_lig"/>
    <property type="match status" value="1"/>
</dbReference>
<feature type="transmembrane region" description="Helical" evidence="1">
    <location>
        <begin position="135"/>
        <end position="155"/>
    </location>
</feature>
<dbReference type="AlphaFoldDB" id="A0A916VHZ6"/>
<evidence type="ECO:0008006" key="4">
    <source>
        <dbReference type="Google" id="ProtNLM"/>
    </source>
</evidence>
<reference evidence="2" key="1">
    <citation type="submission" date="2020-08" db="EMBL/GenBank/DDBJ databases">
        <title>Taxonomic study for Lactobacillus species isolated from hardwood bark.</title>
        <authorList>
            <person name="Tohno M."/>
            <person name="Tanizawa Y."/>
        </authorList>
    </citation>
    <scope>NUCLEOTIDE SEQUENCE</scope>
    <source>
        <strain evidence="2">B40</strain>
    </source>
</reference>
<evidence type="ECO:0000313" key="3">
    <source>
        <dbReference type="Proteomes" id="UP000677218"/>
    </source>
</evidence>
<evidence type="ECO:0000256" key="1">
    <source>
        <dbReference type="SAM" id="Phobius"/>
    </source>
</evidence>
<feature type="transmembrane region" description="Helical" evidence="1">
    <location>
        <begin position="188"/>
        <end position="207"/>
    </location>
</feature>
<keyword evidence="3" id="KW-1185">Reference proteome</keyword>
<dbReference type="Proteomes" id="UP000677218">
    <property type="component" value="Unassembled WGS sequence"/>
</dbReference>
<feature type="transmembrane region" description="Helical" evidence="1">
    <location>
        <begin position="422"/>
        <end position="446"/>
    </location>
</feature>
<dbReference type="RefSeq" id="WP_212780498.1">
    <property type="nucleotide sequence ID" value="NZ_BMAY01000004.1"/>
</dbReference>
<comment type="caution">
    <text evidence="2">The sequence shown here is derived from an EMBL/GenBank/DDBJ whole genome shotgun (WGS) entry which is preliminary data.</text>
</comment>
<sequence>MKQKTQTWLYWFIMLQPFLDLYWFYHGKLANALPFTLPTIIRILAVLVILGMFFSQKQNWQKLGQNKWLLAYIALLLIYSIIHLLYVRSFKSLNPTSYGYSVSGEIFYLVRMALPLMVIYFTTQLNFTRTQLKHLVLGLSGLFSYTIVISNLFVISLRSYETGRISANIFQWFVDPNIGYSHMASKGFFNFANMVSAVLFMLLPLVLYYLFSDFSWKTIMASSIQALAMIEIGTKVALIGLIGGLLVAVLVFLFHKYLVKDQKLQKSGKALLTALIIEIVAVAIIPFGPVVQRYNYEKLLANQSDASLTQLNQKLAQGNQKYQNQPEKLKAFQADFVKKYYKRYALNKKFVFKSYPYQYDPAFWVRIMKEPGTQRMQNRYVEKQMLNQARSYNDNRLDYLLGISYMRETNIFNLERDYLSQVYSLGIIGMLLFVGPSVILLLYAIFKWFKRKSYLLSSLILASGFMVMAAFYSGNVMDFLTASFILATINGIMVKLAHDAASVPDDRITA</sequence>
<dbReference type="InterPro" id="IPR049504">
    <property type="entry name" value="O-antigen_lig"/>
</dbReference>
<organism evidence="2 3">
    <name type="scientific">Lactobacillus corticis</name>
    <dbReference type="NCBI Taxonomy" id="2201249"/>
    <lineage>
        <taxon>Bacteria</taxon>
        <taxon>Bacillati</taxon>
        <taxon>Bacillota</taxon>
        <taxon>Bacilli</taxon>
        <taxon>Lactobacillales</taxon>
        <taxon>Lactobacillaceae</taxon>
        <taxon>Lactobacillus</taxon>
    </lineage>
</organism>
<gene>
    <name evidence="2" type="ORF">LCB40_06830</name>
</gene>
<dbReference type="EMBL" id="BMAY01000004">
    <property type="protein sequence ID" value="GFZ26803.1"/>
    <property type="molecule type" value="Genomic_DNA"/>
</dbReference>
<keyword evidence="1" id="KW-1133">Transmembrane helix</keyword>
<name>A0A916VHZ6_9LACO</name>
<feature type="transmembrane region" description="Helical" evidence="1">
    <location>
        <begin position="236"/>
        <end position="258"/>
    </location>
</feature>
<feature type="transmembrane region" description="Helical" evidence="1">
    <location>
        <begin position="68"/>
        <end position="86"/>
    </location>
</feature>
<keyword evidence="1" id="KW-0812">Transmembrane</keyword>